<protein>
    <submittedName>
        <fullName evidence="1">Uncharacterized protein</fullName>
    </submittedName>
</protein>
<proteinExistence type="predicted"/>
<accession>A0A2D4GLG2</accession>
<dbReference type="EMBL" id="IACJ01131275">
    <property type="protein sequence ID" value="LAA60582.1"/>
    <property type="molecule type" value="Transcribed_RNA"/>
</dbReference>
<reference evidence="1" key="2">
    <citation type="submission" date="2017-11" db="EMBL/GenBank/DDBJ databases">
        <title>Coralsnake Venomics: Analyses of Venom Gland Transcriptomes and Proteomes of Six Brazilian Taxa.</title>
        <authorList>
            <person name="Aird S.D."/>
            <person name="Jorge da Silva N."/>
            <person name="Qiu L."/>
            <person name="Villar-Briones A."/>
            <person name="Aparecida-Saddi V."/>
            <person name="Campos-Telles M.P."/>
            <person name="Grau M."/>
            <person name="Mikheyev A.S."/>
        </authorList>
    </citation>
    <scope>NUCLEOTIDE SEQUENCE</scope>
    <source>
        <tissue evidence="1">Venom_gland</tissue>
    </source>
</reference>
<sequence>MDIGGLRYELTLHLKLAEQGFIKSYIKLNNDLLNIWRNSTLLQELPALDSEKVNGVTHQSYTDLHRSKFYVTQFSRTYVEFFGQVCTPGLQVNNLVYFCIVEMMLKPVPHL</sequence>
<evidence type="ECO:0000313" key="1">
    <source>
        <dbReference type="EMBL" id="LAA60582.1"/>
    </source>
</evidence>
<name>A0A2D4GLG2_MICCO</name>
<reference evidence="1" key="1">
    <citation type="submission" date="2017-07" db="EMBL/GenBank/DDBJ databases">
        <authorList>
            <person name="Mikheyev A."/>
            <person name="Grau M."/>
        </authorList>
    </citation>
    <scope>NUCLEOTIDE SEQUENCE</scope>
    <source>
        <tissue evidence="1">Venom_gland</tissue>
    </source>
</reference>
<dbReference type="AlphaFoldDB" id="A0A2D4GLG2"/>
<organism evidence="1">
    <name type="scientific">Micrurus corallinus</name>
    <name type="common">Brazilian coral snake</name>
    <dbReference type="NCBI Taxonomy" id="54390"/>
    <lineage>
        <taxon>Eukaryota</taxon>
        <taxon>Metazoa</taxon>
        <taxon>Chordata</taxon>
        <taxon>Craniata</taxon>
        <taxon>Vertebrata</taxon>
        <taxon>Euteleostomi</taxon>
        <taxon>Lepidosauria</taxon>
        <taxon>Squamata</taxon>
        <taxon>Bifurcata</taxon>
        <taxon>Unidentata</taxon>
        <taxon>Episquamata</taxon>
        <taxon>Toxicofera</taxon>
        <taxon>Serpentes</taxon>
        <taxon>Colubroidea</taxon>
        <taxon>Elapidae</taxon>
        <taxon>Elapinae</taxon>
        <taxon>Micrurus</taxon>
    </lineage>
</organism>